<gene>
    <name evidence="2" type="ORF">HNR31_002589</name>
</gene>
<dbReference type="InterPro" id="IPR025303">
    <property type="entry name" value="PdaC"/>
</dbReference>
<evidence type="ECO:0000259" key="1">
    <source>
        <dbReference type="Pfam" id="PF13739"/>
    </source>
</evidence>
<dbReference type="AlphaFoldDB" id="A0A7V9Z837"/>
<keyword evidence="3" id="KW-1185">Reference proteome</keyword>
<dbReference type="RefSeq" id="WP_258561072.1">
    <property type="nucleotide sequence ID" value="NZ_JACDUT010000008.1"/>
</dbReference>
<dbReference type="EMBL" id="JACDUT010000008">
    <property type="protein sequence ID" value="MBA2875795.1"/>
    <property type="molecule type" value="Genomic_DNA"/>
</dbReference>
<protein>
    <recommendedName>
        <fullName evidence="1">Deacetylase PdaC domain-containing protein</fullName>
    </recommendedName>
</protein>
<evidence type="ECO:0000313" key="3">
    <source>
        <dbReference type="Proteomes" id="UP000523087"/>
    </source>
</evidence>
<dbReference type="Pfam" id="PF13739">
    <property type="entry name" value="PdaC"/>
    <property type="match status" value="1"/>
</dbReference>
<dbReference type="Proteomes" id="UP000523087">
    <property type="component" value="Unassembled WGS sequence"/>
</dbReference>
<sequence>MVTLPVNIHTEYVKQKRLELYYPVIYGLPNKETEKKINYEILAAVQQILMDQGFYENPLTEITGHFELKTNEKDVLSLTIINYAYSGGAHGLTLMKGLTFDVSTGKKYLLSELFLDDSDYVKVLSSMVSTQIKERDIFFKSSVQKRLTRTRFLH</sequence>
<dbReference type="Gene3D" id="3.30.565.40">
    <property type="entry name" value="Fervidobacterium nodosum Rt17-B1 like"/>
    <property type="match status" value="1"/>
</dbReference>
<organism evidence="2 3">
    <name type="scientific">Thermaerobacillus caldiproteolyticus</name>
    <dbReference type="NCBI Taxonomy" id="247480"/>
    <lineage>
        <taxon>Bacteria</taxon>
        <taxon>Bacillati</taxon>
        <taxon>Bacillota</taxon>
        <taxon>Bacilli</taxon>
        <taxon>Bacillales</taxon>
        <taxon>Anoxybacillaceae</taxon>
        <taxon>Thermaerobacillus</taxon>
    </lineage>
</organism>
<comment type="caution">
    <text evidence="2">The sequence shown here is derived from an EMBL/GenBank/DDBJ whole genome shotgun (WGS) entry which is preliminary data.</text>
</comment>
<name>A0A7V9Z837_9BACL</name>
<proteinExistence type="predicted"/>
<evidence type="ECO:0000313" key="2">
    <source>
        <dbReference type="EMBL" id="MBA2875795.1"/>
    </source>
</evidence>
<reference evidence="2 3" key="1">
    <citation type="submission" date="2020-07" db="EMBL/GenBank/DDBJ databases">
        <title>Genomic Encyclopedia of Type Strains, Phase IV (KMG-IV): sequencing the most valuable type-strain genomes for metagenomic binning, comparative biology and taxonomic classification.</title>
        <authorList>
            <person name="Goeker M."/>
        </authorList>
    </citation>
    <scope>NUCLEOTIDE SEQUENCE [LARGE SCALE GENOMIC DNA]</scope>
    <source>
        <strain evidence="2 3">DSM 15730</strain>
    </source>
</reference>
<feature type="domain" description="Deacetylase PdaC" evidence="1">
    <location>
        <begin position="18"/>
        <end position="93"/>
    </location>
</feature>
<accession>A0A7V9Z837</accession>